<name>A0A4Y2ESY8_ARAVE</name>
<sequence length="98" mass="10796">MGQRSVITGVPCPSNWHGNCNGCRDMGQRSVITGVPCPSNWHGNCNGCRDMGQRSVITGVPCPSNWHGNRTESRSYSDTTKPIKMYLNTILNETSLIR</sequence>
<organism evidence="1 2">
    <name type="scientific">Araneus ventricosus</name>
    <name type="common">Orbweaver spider</name>
    <name type="synonym">Epeira ventricosa</name>
    <dbReference type="NCBI Taxonomy" id="182803"/>
    <lineage>
        <taxon>Eukaryota</taxon>
        <taxon>Metazoa</taxon>
        <taxon>Ecdysozoa</taxon>
        <taxon>Arthropoda</taxon>
        <taxon>Chelicerata</taxon>
        <taxon>Arachnida</taxon>
        <taxon>Araneae</taxon>
        <taxon>Araneomorphae</taxon>
        <taxon>Entelegynae</taxon>
        <taxon>Araneoidea</taxon>
        <taxon>Araneidae</taxon>
        <taxon>Araneus</taxon>
    </lineage>
</organism>
<protein>
    <submittedName>
        <fullName evidence="1">Uncharacterized protein</fullName>
    </submittedName>
</protein>
<comment type="caution">
    <text evidence="1">The sequence shown here is derived from an EMBL/GenBank/DDBJ whole genome shotgun (WGS) entry which is preliminary data.</text>
</comment>
<accession>A0A4Y2ESY8</accession>
<reference evidence="1 2" key="1">
    <citation type="journal article" date="2019" name="Sci. Rep.">
        <title>Orb-weaving spider Araneus ventricosus genome elucidates the spidroin gene catalogue.</title>
        <authorList>
            <person name="Kono N."/>
            <person name="Nakamura H."/>
            <person name="Ohtoshi R."/>
            <person name="Moran D.A.P."/>
            <person name="Shinohara A."/>
            <person name="Yoshida Y."/>
            <person name="Fujiwara M."/>
            <person name="Mori M."/>
            <person name="Tomita M."/>
            <person name="Arakawa K."/>
        </authorList>
    </citation>
    <scope>NUCLEOTIDE SEQUENCE [LARGE SCALE GENOMIC DNA]</scope>
</reference>
<dbReference type="AlphaFoldDB" id="A0A4Y2ESY8"/>
<gene>
    <name evidence="1" type="ORF">AVEN_50415_1</name>
</gene>
<evidence type="ECO:0000313" key="1">
    <source>
        <dbReference type="EMBL" id="GBM31627.1"/>
    </source>
</evidence>
<proteinExistence type="predicted"/>
<keyword evidence="2" id="KW-1185">Reference proteome</keyword>
<dbReference type="Proteomes" id="UP000499080">
    <property type="component" value="Unassembled WGS sequence"/>
</dbReference>
<evidence type="ECO:0000313" key="2">
    <source>
        <dbReference type="Proteomes" id="UP000499080"/>
    </source>
</evidence>
<dbReference type="EMBL" id="BGPR01000689">
    <property type="protein sequence ID" value="GBM31627.1"/>
    <property type="molecule type" value="Genomic_DNA"/>
</dbReference>